<dbReference type="NCBIfam" id="TIGR03712">
    <property type="entry name" value="acc_sec_asp2"/>
    <property type="match status" value="1"/>
</dbReference>
<reference evidence="1 2" key="1">
    <citation type="submission" date="2019-01" db="EMBL/GenBank/DDBJ databases">
        <title>Leuconostoc litchii sp. nov., a novel lactic acid bacterium isolated from lychee.</title>
        <authorList>
            <person name="Wang L.-T."/>
        </authorList>
    </citation>
    <scope>NUCLEOTIDE SEQUENCE [LARGE SCALE GENOMIC DNA]</scope>
    <source>
        <strain evidence="1 2">MB7</strain>
    </source>
</reference>
<accession>A0A652NE37</accession>
<dbReference type="EMBL" id="SDGY01000007">
    <property type="protein sequence ID" value="TYC46150.1"/>
    <property type="molecule type" value="Genomic_DNA"/>
</dbReference>
<keyword evidence="2" id="KW-1185">Reference proteome</keyword>
<dbReference type="Proteomes" id="UP000442244">
    <property type="component" value="Unassembled WGS sequence"/>
</dbReference>
<dbReference type="InterPro" id="IPR029058">
    <property type="entry name" value="AB_hydrolase_fold"/>
</dbReference>
<dbReference type="OrthoDB" id="9768578at2"/>
<protein>
    <submittedName>
        <fullName evidence="1">Accessory Sec system protein Asp2</fullName>
    </submittedName>
</protein>
<comment type="caution">
    <text evidence="1">The sequence shown here is derived from an EMBL/GenBank/DDBJ whole genome shotgun (WGS) entry which is preliminary data.</text>
</comment>
<sequence length="506" mass="58061">MTISILQIGADDWTASITSCLEWHHTTILDLPTFLARQRDPYVLEQDYVVLTDDVLESTLLSSQIEEWPALRVIYFANQISKDFQDILTERRGFRIEEHTPALVEKRIIDDLSSGQHGFSKSFTEDQFLPQVPKDIHFKREGRFSTKFEGDFGETWQQLGTIIAGKDDFQNNSANEVWLAYDHTEEAAAALLFVFYQLGEIVQQQMIYGEDLHQLKVVVPPEMYDGYEILVFGKGKGLLDFQSIHQRRHRHGLGHLLPGGVWQKTNENEEILNYFNPGNRQKPLIVSFADTRLYVDGFEMREALNTLESPYLLFTDSRVQGGAFDIGTVEYEKSVVQIIKQKIKILGFSPEDVILMGSSMGSYPALYYAEDINPGAVVLAKPILNLGAFTAGSKISRSFDQGWRLDVRRYLTGRVHPDDNEKLNQKLWQHIENTNWTNIQVALFSVTNDEYDGQSLQQLLDFFVEHNTPLTHVTEEGTHMDKLDEMVDFLTTNLEKMKQTMRMEGE</sequence>
<dbReference type="GO" id="GO:0015031">
    <property type="term" value="P:protein transport"/>
    <property type="evidence" value="ECO:0007669"/>
    <property type="project" value="InterPro"/>
</dbReference>
<dbReference type="Pfam" id="PF16929">
    <property type="entry name" value="Asp2"/>
    <property type="match status" value="1"/>
</dbReference>
<evidence type="ECO:0000313" key="2">
    <source>
        <dbReference type="Proteomes" id="UP000442244"/>
    </source>
</evidence>
<name>A0A652NE37_9LACO</name>
<evidence type="ECO:0000313" key="1">
    <source>
        <dbReference type="EMBL" id="TYC46150.1"/>
    </source>
</evidence>
<gene>
    <name evidence="1" type="primary">asp2</name>
    <name evidence="1" type="ORF">ESZ47_08305</name>
</gene>
<dbReference type="SUPFAM" id="SSF53474">
    <property type="entry name" value="alpha/beta-Hydrolases"/>
    <property type="match status" value="1"/>
</dbReference>
<dbReference type="Gene3D" id="3.40.50.1820">
    <property type="entry name" value="alpha/beta hydrolase"/>
    <property type="match status" value="1"/>
</dbReference>
<dbReference type="InterPro" id="IPR022267">
    <property type="entry name" value="Asp2"/>
</dbReference>
<organism evidence="1 2">
    <name type="scientific">Leuconostoc litchii</name>
    <dbReference type="NCBI Taxonomy" id="1981069"/>
    <lineage>
        <taxon>Bacteria</taxon>
        <taxon>Bacillati</taxon>
        <taxon>Bacillota</taxon>
        <taxon>Bacilli</taxon>
        <taxon>Lactobacillales</taxon>
        <taxon>Lactobacillaceae</taxon>
        <taxon>Leuconostoc</taxon>
    </lineage>
</organism>
<proteinExistence type="predicted"/>
<dbReference type="RefSeq" id="WP_148606510.1">
    <property type="nucleotide sequence ID" value="NZ_BSUV01000001.1"/>
</dbReference>
<dbReference type="AlphaFoldDB" id="A0A652NE37"/>